<dbReference type="InterPro" id="IPR014312">
    <property type="entry name" value="Succ_DH_anchor"/>
</dbReference>
<dbReference type="Gene3D" id="1.20.1300.10">
    <property type="entry name" value="Fumarate reductase/succinate dehydrogenase, transmembrane subunit"/>
    <property type="match status" value="1"/>
</dbReference>
<dbReference type="GO" id="GO:0009055">
    <property type="term" value="F:electron transfer activity"/>
    <property type="evidence" value="ECO:0007669"/>
    <property type="project" value="TreeGrafter"/>
</dbReference>
<dbReference type="AlphaFoldDB" id="A0A381R7E6"/>
<accession>A0A381R7E6</accession>
<dbReference type="PIRSF" id="PIRSF000169">
    <property type="entry name" value="SDH_D"/>
    <property type="match status" value="1"/>
</dbReference>
<proteinExistence type="predicted"/>
<dbReference type="InterPro" id="IPR034804">
    <property type="entry name" value="SQR/QFR_C/D"/>
</dbReference>
<feature type="transmembrane region" description="Helical" evidence="4">
    <location>
        <begin position="55"/>
        <end position="75"/>
    </location>
</feature>
<dbReference type="UniPathway" id="UPA00223"/>
<dbReference type="EMBL" id="UINC01001736">
    <property type="protein sequence ID" value="SUZ87676.1"/>
    <property type="molecule type" value="Genomic_DNA"/>
</dbReference>
<feature type="transmembrane region" description="Helical" evidence="4">
    <location>
        <begin position="95"/>
        <end position="115"/>
    </location>
</feature>
<evidence type="ECO:0000256" key="3">
    <source>
        <dbReference type="ARBA" id="ARBA00004141"/>
    </source>
</evidence>
<dbReference type="PANTHER" id="PTHR38689">
    <property type="entry name" value="SUCCINATE DEHYDROGENASE HYDROPHOBIC MEMBRANE ANCHOR SUBUNIT"/>
    <property type="match status" value="1"/>
</dbReference>
<dbReference type="NCBIfam" id="TIGR02968">
    <property type="entry name" value="succ_dehyd_anc"/>
    <property type="match status" value="1"/>
</dbReference>
<dbReference type="SUPFAM" id="SSF81343">
    <property type="entry name" value="Fumarate reductase respiratory complex transmembrane subunits"/>
    <property type="match status" value="1"/>
</dbReference>
<evidence type="ECO:0000256" key="4">
    <source>
        <dbReference type="SAM" id="Phobius"/>
    </source>
</evidence>
<keyword evidence="4" id="KW-0812">Transmembrane</keyword>
<sequence>MKGIFGSGTNDFLAVRISSLILLSYFLYLTFFVISNAPINFDLWNGLFENIVMKIFTTLFLLSFGIHTWIGTWAIGSDYLTLARLGGMGLNINKFYRIVCALIISCVTVWSLLIIW</sequence>
<keyword evidence="4" id="KW-0472">Membrane</keyword>
<keyword evidence="4" id="KW-1133">Transmembrane helix</keyword>
<dbReference type="GO" id="GO:0005886">
    <property type="term" value="C:plasma membrane"/>
    <property type="evidence" value="ECO:0007669"/>
    <property type="project" value="TreeGrafter"/>
</dbReference>
<evidence type="ECO:0008006" key="6">
    <source>
        <dbReference type="Google" id="ProtNLM"/>
    </source>
</evidence>
<comment type="function">
    <text evidence="2">Membrane-anchoring subunit of succinate dehydrogenase (SDH).</text>
</comment>
<name>A0A381R7E6_9ZZZZ</name>
<protein>
    <recommendedName>
        <fullName evidence="6">Succinate dehydrogenase hydrophobic membrane anchor subunit</fullName>
    </recommendedName>
</protein>
<reference evidence="5" key="1">
    <citation type="submission" date="2018-05" db="EMBL/GenBank/DDBJ databases">
        <authorList>
            <person name="Lanie J.A."/>
            <person name="Ng W.-L."/>
            <person name="Kazmierczak K.M."/>
            <person name="Andrzejewski T.M."/>
            <person name="Davidsen T.M."/>
            <person name="Wayne K.J."/>
            <person name="Tettelin H."/>
            <person name="Glass J.I."/>
            <person name="Rusch D."/>
            <person name="Podicherti R."/>
            <person name="Tsui H.-C.T."/>
            <person name="Winkler M.E."/>
        </authorList>
    </citation>
    <scope>NUCLEOTIDE SEQUENCE</scope>
</reference>
<evidence type="ECO:0000256" key="2">
    <source>
        <dbReference type="ARBA" id="ARBA00004050"/>
    </source>
</evidence>
<evidence type="ECO:0000256" key="1">
    <source>
        <dbReference type="ARBA" id="ARBA00001971"/>
    </source>
</evidence>
<dbReference type="PANTHER" id="PTHR38689:SF1">
    <property type="entry name" value="SUCCINATE DEHYDROGENASE HYDROPHOBIC MEMBRANE ANCHOR SUBUNIT"/>
    <property type="match status" value="1"/>
</dbReference>
<organism evidence="5">
    <name type="scientific">marine metagenome</name>
    <dbReference type="NCBI Taxonomy" id="408172"/>
    <lineage>
        <taxon>unclassified sequences</taxon>
        <taxon>metagenomes</taxon>
        <taxon>ecological metagenomes</taxon>
    </lineage>
</organism>
<dbReference type="GO" id="GO:0017004">
    <property type="term" value="P:cytochrome complex assembly"/>
    <property type="evidence" value="ECO:0007669"/>
    <property type="project" value="TreeGrafter"/>
</dbReference>
<comment type="subcellular location">
    <subcellularLocation>
        <location evidence="3">Membrane</location>
        <topology evidence="3">Multi-pass membrane protein</topology>
    </subcellularLocation>
</comment>
<dbReference type="GO" id="GO:0020037">
    <property type="term" value="F:heme binding"/>
    <property type="evidence" value="ECO:0007669"/>
    <property type="project" value="InterPro"/>
</dbReference>
<evidence type="ECO:0000313" key="5">
    <source>
        <dbReference type="EMBL" id="SUZ87676.1"/>
    </source>
</evidence>
<gene>
    <name evidence="5" type="ORF">METZ01_LOCUS40530</name>
</gene>
<dbReference type="GO" id="GO:0006099">
    <property type="term" value="P:tricarboxylic acid cycle"/>
    <property type="evidence" value="ECO:0007669"/>
    <property type="project" value="UniProtKB-UniPathway"/>
</dbReference>
<feature type="transmembrane region" description="Helical" evidence="4">
    <location>
        <begin position="12"/>
        <end position="34"/>
    </location>
</feature>
<comment type="cofactor">
    <cofactor evidence="1">
        <name>heme</name>
        <dbReference type="ChEBI" id="CHEBI:30413"/>
    </cofactor>
</comment>